<dbReference type="PROSITE" id="PS50222">
    <property type="entry name" value="EF_HAND_2"/>
    <property type="match status" value="1"/>
</dbReference>
<keyword evidence="3" id="KW-0479">Metal-binding</keyword>
<dbReference type="GO" id="GO:0019900">
    <property type="term" value="F:kinase binding"/>
    <property type="evidence" value="ECO:0007669"/>
    <property type="project" value="UniProtKB-UniRule"/>
</dbReference>
<dbReference type="PANTHER" id="PTHR23056">
    <property type="entry name" value="CALCINEURIN B"/>
    <property type="match status" value="1"/>
</dbReference>
<evidence type="ECO:0000313" key="6">
    <source>
        <dbReference type="Proteomes" id="UP000631114"/>
    </source>
</evidence>
<comment type="subcellular location">
    <subcellularLocation>
        <location evidence="3">Membrane</location>
    </subcellularLocation>
</comment>
<accession>A0A835HPT9</accession>
<dbReference type="Proteomes" id="UP000631114">
    <property type="component" value="Unassembled WGS sequence"/>
</dbReference>
<evidence type="ECO:0000256" key="1">
    <source>
        <dbReference type="ARBA" id="ARBA00022737"/>
    </source>
</evidence>
<dbReference type="InterPro" id="IPR011992">
    <property type="entry name" value="EF-hand-dom_pair"/>
</dbReference>
<evidence type="ECO:0000259" key="4">
    <source>
        <dbReference type="PROSITE" id="PS50222"/>
    </source>
</evidence>
<dbReference type="SUPFAM" id="SSF47473">
    <property type="entry name" value="EF-hand"/>
    <property type="match status" value="1"/>
</dbReference>
<comment type="caution">
    <text evidence="5">The sequence shown here is derived from an EMBL/GenBank/DDBJ whole genome shotgun (WGS) entry which is preliminary data.</text>
</comment>
<keyword evidence="3" id="KW-0472">Membrane</keyword>
<dbReference type="EMBL" id="JADFTS010000006">
    <property type="protein sequence ID" value="KAF9602374.1"/>
    <property type="molecule type" value="Genomic_DNA"/>
</dbReference>
<keyword evidence="6" id="KW-1185">Reference proteome</keyword>
<proteinExistence type="inferred from homology"/>
<dbReference type="InterPro" id="IPR002048">
    <property type="entry name" value="EF_hand_dom"/>
</dbReference>
<dbReference type="InterPro" id="IPR045198">
    <property type="entry name" value="CNBL1-10"/>
</dbReference>
<dbReference type="OrthoDB" id="10264738at2759"/>
<name>A0A835HPT9_9MAGN</name>
<comment type="subunit">
    <text evidence="3">Homodimer. Interacts with CIPK.</text>
</comment>
<sequence>MNIRIRRIELDEDGRQYWLEETGKQTESGSTATAIFLRNDMLIVSHVLSRSGKAEVLANPHHPYGNNKDQRSQDNVCIIIADLGFTNGEVLCHVYLMGFASSLLTLRDGLPLTRSELLQVLDLFDVKRNGVIESGEFIRSLGIFHPNAPLEEKVAFKEMVLALLIESDLALTEDVVETIVDKTFTDERFKRRWKDKYASNGCTAMHRIPIRISNPLIFIYNNLEDLNIFNEKKSDLVVPDKWEDLSTCGKNNNLVGCAREDFFFNIFTGLHGRELNQFEPLSGGFLVDDTLIVGAEVDVSEVVEVLMSLKSVFENTSKDLPNEIIYHYRMHETEEHSFTKCVTN</sequence>
<evidence type="ECO:0000313" key="5">
    <source>
        <dbReference type="EMBL" id="KAF9602374.1"/>
    </source>
</evidence>
<evidence type="ECO:0000256" key="2">
    <source>
        <dbReference type="ARBA" id="ARBA00023774"/>
    </source>
</evidence>
<dbReference type="GO" id="GO:0005509">
    <property type="term" value="F:calcium ion binding"/>
    <property type="evidence" value="ECO:0007669"/>
    <property type="project" value="UniProtKB-UniRule"/>
</dbReference>
<comment type="similarity">
    <text evidence="2 3">Belongs to the calcineurin regulatory subunit family.</text>
</comment>
<keyword evidence="3" id="KW-0106">Calcium</keyword>
<reference evidence="5 6" key="1">
    <citation type="submission" date="2020-10" db="EMBL/GenBank/DDBJ databases">
        <title>The Coptis chinensis genome and diversification of protoberbering-type alkaloids.</title>
        <authorList>
            <person name="Wang B."/>
            <person name="Shu S."/>
            <person name="Song C."/>
            <person name="Liu Y."/>
        </authorList>
    </citation>
    <scope>NUCLEOTIDE SEQUENCE [LARGE SCALE GENOMIC DNA]</scope>
    <source>
        <strain evidence="5">HL-2020</strain>
        <tissue evidence="5">Leaf</tissue>
    </source>
</reference>
<dbReference type="GO" id="GO:0016020">
    <property type="term" value="C:membrane"/>
    <property type="evidence" value="ECO:0007669"/>
    <property type="project" value="UniProtKB-SubCell"/>
</dbReference>
<gene>
    <name evidence="5" type="ORF">IFM89_027081</name>
</gene>
<dbReference type="PANTHER" id="PTHR23056:SF110">
    <property type="entry name" value="CALMODULIN"/>
    <property type="match status" value="1"/>
</dbReference>
<dbReference type="GO" id="GO:0019722">
    <property type="term" value="P:calcium-mediated signaling"/>
    <property type="evidence" value="ECO:0007669"/>
    <property type="project" value="UniProtKB-UniRule"/>
</dbReference>
<comment type="function">
    <text evidence="3">Acts as a calcium sensor. CBL proteins interact with CIPK serine-threonine protein kinases. Binding of a CBL protein to the regulatory NAF domain of a CIPK protein lead to the activation of the kinase in a calcium-dependent manner.</text>
</comment>
<evidence type="ECO:0000256" key="3">
    <source>
        <dbReference type="RuleBase" id="RU369080"/>
    </source>
</evidence>
<dbReference type="AlphaFoldDB" id="A0A835HPT9"/>
<organism evidence="5 6">
    <name type="scientific">Coptis chinensis</name>
    <dbReference type="NCBI Taxonomy" id="261450"/>
    <lineage>
        <taxon>Eukaryota</taxon>
        <taxon>Viridiplantae</taxon>
        <taxon>Streptophyta</taxon>
        <taxon>Embryophyta</taxon>
        <taxon>Tracheophyta</taxon>
        <taxon>Spermatophyta</taxon>
        <taxon>Magnoliopsida</taxon>
        <taxon>Ranunculales</taxon>
        <taxon>Ranunculaceae</taxon>
        <taxon>Coptidoideae</taxon>
        <taxon>Coptis</taxon>
    </lineage>
</organism>
<feature type="domain" description="EF-hand" evidence="4">
    <location>
        <begin position="112"/>
        <end position="147"/>
    </location>
</feature>
<keyword evidence="1 3" id="KW-0677">Repeat</keyword>
<protein>
    <recommendedName>
        <fullName evidence="3">Calcineurin B-like protein</fullName>
    </recommendedName>
</protein>